<sequence>MEKGKSTSYIMLLTLVATLGGLLFGYDTAVISGTTSSLGSFFVEPLGLEETAANSLKGFIISSALIGCIIGGILGGVLSSKYGRKNTLVVAAILFFISALGSMFPEMGIRPFGEADHTFVTHFIIYRIIGGIGVGLASMISPMYISEIAPAEKRGTLVSFNQFAIIFGMLVVYFVNYGIASSGDDQWLNQIGWRYMFGSEMIPAGLFLVCLFFVPETPRYMALNGQDDKALKVLGKINGIDRAKDILSEIKNTVESHSGKLFSYGVGIIVIGILLSAFQQFVGINVVLYYAPEIFKKMGSGTNGALLQTIIVGIINLTFTIVAIVTVDKFGRKPLMIIGAVGMAFSMVILGTLFFSKSVGIAALVCMLLYTASFAVSWGPVCWVLLAEIFPNKIRSKALAIAVACQWISNWLVSWTFPMMNDSTWLTDKFHNGFAFWIYGVMGVFAALFVWKFVPETKGKTLEEMESLWEK</sequence>
<evidence type="ECO:0000313" key="12">
    <source>
        <dbReference type="EMBL" id="MCW3807720.1"/>
    </source>
</evidence>
<dbReference type="PANTHER" id="PTHR48023">
    <property type="entry name" value="D-XYLOSE-PROTON SYMPORTER-LIKE 2"/>
    <property type="match status" value="1"/>
</dbReference>
<dbReference type="Pfam" id="PF00083">
    <property type="entry name" value="Sugar_tr"/>
    <property type="match status" value="1"/>
</dbReference>
<feature type="transmembrane region" description="Helical" evidence="10">
    <location>
        <begin position="334"/>
        <end position="355"/>
    </location>
</feature>
<evidence type="ECO:0000256" key="2">
    <source>
        <dbReference type="ARBA" id="ARBA00010992"/>
    </source>
</evidence>
<dbReference type="AlphaFoldDB" id="A0AAE3MHU3"/>
<dbReference type="GO" id="GO:0005886">
    <property type="term" value="C:plasma membrane"/>
    <property type="evidence" value="ECO:0007669"/>
    <property type="project" value="UniProtKB-SubCell"/>
</dbReference>
<dbReference type="InterPro" id="IPR050820">
    <property type="entry name" value="MFS_Sugar_Transporter"/>
</dbReference>
<dbReference type="InterPro" id="IPR036259">
    <property type="entry name" value="MFS_trans_sf"/>
</dbReference>
<dbReference type="NCBIfam" id="NF007484">
    <property type="entry name" value="PRK10077.1"/>
    <property type="match status" value="1"/>
</dbReference>
<feature type="transmembrane region" description="Helical" evidence="10">
    <location>
        <begin position="195"/>
        <end position="214"/>
    </location>
</feature>
<evidence type="ECO:0000256" key="1">
    <source>
        <dbReference type="ARBA" id="ARBA00004651"/>
    </source>
</evidence>
<dbReference type="SUPFAM" id="SSF103473">
    <property type="entry name" value="MFS general substrate transporter"/>
    <property type="match status" value="1"/>
</dbReference>
<dbReference type="CDD" id="cd17359">
    <property type="entry name" value="MFS_XylE_like"/>
    <property type="match status" value="1"/>
</dbReference>
<evidence type="ECO:0000256" key="3">
    <source>
        <dbReference type="ARBA" id="ARBA00022448"/>
    </source>
</evidence>
<comment type="caution">
    <text evidence="12">The sequence shown here is derived from an EMBL/GenBank/DDBJ whole genome shotgun (WGS) entry which is preliminary data.</text>
</comment>
<dbReference type="InterPro" id="IPR005828">
    <property type="entry name" value="MFS_sugar_transport-like"/>
</dbReference>
<gene>
    <name evidence="12" type="primary">xylE</name>
    <name evidence="12" type="ORF">OM074_18980</name>
</gene>
<protein>
    <submittedName>
        <fullName evidence="12">D-xylose transporter XylE</fullName>
    </submittedName>
</protein>
<proteinExistence type="inferred from homology"/>
<feature type="transmembrane region" description="Helical" evidence="10">
    <location>
        <begin position="305"/>
        <end position="327"/>
    </location>
</feature>
<dbReference type="InterPro" id="IPR003663">
    <property type="entry name" value="Sugar/inositol_transpt"/>
</dbReference>
<evidence type="ECO:0000256" key="8">
    <source>
        <dbReference type="ARBA" id="ARBA00023136"/>
    </source>
</evidence>
<evidence type="ECO:0000259" key="11">
    <source>
        <dbReference type="PROSITE" id="PS50850"/>
    </source>
</evidence>
<dbReference type="Gene3D" id="1.20.1250.20">
    <property type="entry name" value="MFS general substrate transporter like domains"/>
    <property type="match status" value="2"/>
</dbReference>
<dbReference type="InterPro" id="IPR020846">
    <property type="entry name" value="MFS_dom"/>
</dbReference>
<dbReference type="Proteomes" id="UP001207408">
    <property type="component" value="Unassembled WGS sequence"/>
</dbReference>
<keyword evidence="7 10" id="KW-1133">Transmembrane helix</keyword>
<evidence type="ECO:0000256" key="7">
    <source>
        <dbReference type="ARBA" id="ARBA00022989"/>
    </source>
</evidence>
<evidence type="ECO:0000256" key="9">
    <source>
        <dbReference type="RuleBase" id="RU003346"/>
    </source>
</evidence>
<keyword evidence="13" id="KW-1185">Reference proteome</keyword>
<keyword evidence="6 10" id="KW-0812">Transmembrane</keyword>
<dbReference type="FunFam" id="1.20.1250.20:FF:000122">
    <property type="entry name" value="D-xylose transporter XylE"/>
    <property type="match status" value="1"/>
</dbReference>
<keyword evidence="8 10" id="KW-0472">Membrane</keyword>
<dbReference type="InterPro" id="IPR047984">
    <property type="entry name" value="XylE-like"/>
</dbReference>
<keyword evidence="5" id="KW-0762">Sugar transport</keyword>
<evidence type="ECO:0000256" key="10">
    <source>
        <dbReference type="SAM" id="Phobius"/>
    </source>
</evidence>
<dbReference type="PROSITE" id="PS00216">
    <property type="entry name" value="SUGAR_TRANSPORT_1"/>
    <property type="match status" value="1"/>
</dbReference>
<accession>A0AAE3MHU3</accession>
<organism evidence="12 13">
    <name type="scientific">Plebeiibacterium marinum</name>
    <dbReference type="NCBI Taxonomy" id="2992111"/>
    <lineage>
        <taxon>Bacteria</taxon>
        <taxon>Pseudomonadati</taxon>
        <taxon>Bacteroidota</taxon>
        <taxon>Bacteroidia</taxon>
        <taxon>Marinilabiliales</taxon>
        <taxon>Marinilabiliaceae</taxon>
        <taxon>Plebeiibacterium</taxon>
    </lineage>
</organism>
<comment type="subcellular location">
    <subcellularLocation>
        <location evidence="1">Cell membrane</location>
        <topology evidence="1">Multi-pass membrane protein</topology>
    </subcellularLocation>
</comment>
<dbReference type="PROSITE" id="PS00217">
    <property type="entry name" value="SUGAR_TRANSPORT_2"/>
    <property type="match status" value="1"/>
</dbReference>
<feature type="transmembrane region" description="Helical" evidence="10">
    <location>
        <begin position="124"/>
        <end position="145"/>
    </location>
</feature>
<dbReference type="PRINTS" id="PR00171">
    <property type="entry name" value="SUGRTRNSPORT"/>
</dbReference>
<keyword evidence="4" id="KW-1003">Cell membrane</keyword>
<feature type="transmembrane region" description="Helical" evidence="10">
    <location>
        <begin position="157"/>
        <end position="175"/>
    </location>
</feature>
<dbReference type="GO" id="GO:0022857">
    <property type="term" value="F:transmembrane transporter activity"/>
    <property type="evidence" value="ECO:0007669"/>
    <property type="project" value="InterPro"/>
</dbReference>
<reference evidence="12" key="1">
    <citation type="submission" date="2022-10" db="EMBL/GenBank/DDBJ databases">
        <authorList>
            <person name="Yu W.X."/>
        </authorList>
    </citation>
    <scope>NUCLEOTIDE SEQUENCE</scope>
    <source>
        <strain evidence="12">D04</strain>
    </source>
</reference>
<dbReference type="PROSITE" id="PS50850">
    <property type="entry name" value="MFS"/>
    <property type="match status" value="1"/>
</dbReference>
<feature type="transmembrane region" description="Helical" evidence="10">
    <location>
        <begin position="56"/>
        <end position="79"/>
    </location>
</feature>
<feature type="transmembrane region" description="Helical" evidence="10">
    <location>
        <begin position="86"/>
        <end position="104"/>
    </location>
</feature>
<evidence type="ECO:0000256" key="4">
    <source>
        <dbReference type="ARBA" id="ARBA00022475"/>
    </source>
</evidence>
<comment type="similarity">
    <text evidence="2 9">Belongs to the major facilitator superfamily. Sugar transporter (TC 2.A.1.1) family.</text>
</comment>
<dbReference type="NCBIfam" id="TIGR00879">
    <property type="entry name" value="SP"/>
    <property type="match status" value="1"/>
</dbReference>
<dbReference type="InterPro" id="IPR005829">
    <property type="entry name" value="Sugar_transporter_CS"/>
</dbReference>
<feature type="transmembrane region" description="Helical" evidence="10">
    <location>
        <begin position="261"/>
        <end position="290"/>
    </location>
</feature>
<dbReference type="RefSeq" id="WP_301202171.1">
    <property type="nucleotide sequence ID" value="NZ_JAPDPI010000057.1"/>
</dbReference>
<feature type="transmembrane region" description="Helical" evidence="10">
    <location>
        <begin position="436"/>
        <end position="454"/>
    </location>
</feature>
<feature type="domain" description="Major facilitator superfamily (MFS) profile" evidence="11">
    <location>
        <begin position="13"/>
        <end position="458"/>
    </location>
</feature>
<evidence type="ECO:0000256" key="6">
    <source>
        <dbReference type="ARBA" id="ARBA00022692"/>
    </source>
</evidence>
<evidence type="ECO:0000256" key="5">
    <source>
        <dbReference type="ARBA" id="ARBA00022597"/>
    </source>
</evidence>
<feature type="transmembrane region" description="Helical" evidence="10">
    <location>
        <begin position="398"/>
        <end position="416"/>
    </location>
</feature>
<dbReference type="PANTHER" id="PTHR48023:SF4">
    <property type="entry name" value="D-XYLOSE-PROTON SYMPORTER-LIKE 2"/>
    <property type="match status" value="1"/>
</dbReference>
<name>A0AAE3MHU3_9BACT</name>
<dbReference type="EMBL" id="JAPDPI010000057">
    <property type="protein sequence ID" value="MCW3807720.1"/>
    <property type="molecule type" value="Genomic_DNA"/>
</dbReference>
<feature type="transmembrane region" description="Helical" evidence="10">
    <location>
        <begin position="361"/>
        <end position="386"/>
    </location>
</feature>
<keyword evidence="3 9" id="KW-0813">Transport</keyword>
<evidence type="ECO:0000313" key="13">
    <source>
        <dbReference type="Proteomes" id="UP001207408"/>
    </source>
</evidence>